<dbReference type="EMBL" id="RBNJ01002312">
    <property type="protein sequence ID" value="RUS32102.1"/>
    <property type="molecule type" value="Genomic_DNA"/>
</dbReference>
<evidence type="ECO:0000256" key="2">
    <source>
        <dbReference type="ARBA" id="ARBA00022490"/>
    </source>
</evidence>
<dbReference type="SMART" id="SM00033">
    <property type="entry name" value="CH"/>
    <property type="match status" value="2"/>
</dbReference>
<feature type="compositionally biased region" description="Basic and acidic residues" evidence="5">
    <location>
        <begin position="1"/>
        <end position="10"/>
    </location>
</feature>
<feature type="coiled-coil region" evidence="4">
    <location>
        <begin position="1284"/>
        <end position="1333"/>
    </location>
</feature>
<feature type="region of interest" description="Disordered" evidence="5">
    <location>
        <begin position="1"/>
        <end position="26"/>
    </location>
</feature>
<dbReference type="Pfam" id="PF00307">
    <property type="entry name" value="CH"/>
    <property type="match status" value="2"/>
</dbReference>
<evidence type="ECO:0008006" key="10">
    <source>
        <dbReference type="Google" id="ProtNLM"/>
    </source>
</evidence>
<feature type="coiled-coil region" evidence="4">
    <location>
        <begin position="2589"/>
        <end position="2616"/>
    </location>
</feature>
<comment type="caution">
    <text evidence="8">The sequence shown here is derived from an EMBL/GenBank/DDBJ whole genome shotgun (WGS) entry which is preliminary data.</text>
</comment>
<dbReference type="PROSITE" id="PS51460">
    <property type="entry name" value="GAR"/>
    <property type="match status" value="1"/>
</dbReference>
<feature type="domain" description="GAR" evidence="7">
    <location>
        <begin position="3146"/>
        <end position="3211"/>
    </location>
</feature>
<feature type="region of interest" description="Disordered" evidence="5">
    <location>
        <begin position="422"/>
        <end position="453"/>
    </location>
</feature>
<dbReference type="InterPro" id="IPR018159">
    <property type="entry name" value="Spectrin/alpha-actinin"/>
</dbReference>
<gene>
    <name evidence="8" type="ORF">BC938DRAFT_476268</name>
</gene>
<evidence type="ECO:0000256" key="4">
    <source>
        <dbReference type="SAM" id="Coils"/>
    </source>
</evidence>
<dbReference type="SUPFAM" id="SSF143575">
    <property type="entry name" value="GAS2 domain-like"/>
    <property type="match status" value="1"/>
</dbReference>
<dbReference type="SMART" id="SM00150">
    <property type="entry name" value="SPEC"/>
    <property type="match status" value="2"/>
</dbReference>
<name>A0A433QQP2_9FUNG</name>
<dbReference type="GO" id="GO:0008017">
    <property type="term" value="F:microtubule binding"/>
    <property type="evidence" value="ECO:0007669"/>
    <property type="project" value="InterPro"/>
</dbReference>
<feature type="domain" description="Calponin-homology (CH)" evidence="6">
    <location>
        <begin position="179"/>
        <end position="297"/>
    </location>
</feature>
<keyword evidence="3" id="KW-0206">Cytoskeleton</keyword>
<keyword evidence="2" id="KW-0963">Cytoplasm</keyword>
<evidence type="ECO:0000259" key="6">
    <source>
        <dbReference type="PROSITE" id="PS50021"/>
    </source>
</evidence>
<dbReference type="GO" id="GO:0005856">
    <property type="term" value="C:cytoskeleton"/>
    <property type="evidence" value="ECO:0007669"/>
    <property type="project" value="UniProtKB-SubCell"/>
</dbReference>
<feature type="coiled-coil region" evidence="4">
    <location>
        <begin position="1676"/>
        <end position="1727"/>
    </location>
</feature>
<keyword evidence="4" id="KW-0175">Coiled coil</keyword>
<feature type="coiled-coil region" evidence="4">
    <location>
        <begin position="2264"/>
        <end position="2320"/>
    </location>
</feature>
<dbReference type="PANTHER" id="PTHR11915">
    <property type="entry name" value="SPECTRIN/FILAMIN RELATED CYTOSKELETAL PROTEIN"/>
    <property type="match status" value="1"/>
</dbReference>
<feature type="region of interest" description="Disordered" evidence="5">
    <location>
        <begin position="625"/>
        <end position="665"/>
    </location>
</feature>
<feature type="region of interest" description="Disordered" evidence="5">
    <location>
        <begin position="2818"/>
        <end position="2839"/>
    </location>
</feature>
<reference evidence="8 9" key="1">
    <citation type="journal article" date="2018" name="New Phytol.">
        <title>Phylogenomics of Endogonaceae and evolution of mycorrhizas within Mucoromycota.</title>
        <authorList>
            <person name="Chang Y."/>
            <person name="Desiro A."/>
            <person name="Na H."/>
            <person name="Sandor L."/>
            <person name="Lipzen A."/>
            <person name="Clum A."/>
            <person name="Barry K."/>
            <person name="Grigoriev I.V."/>
            <person name="Martin F.M."/>
            <person name="Stajich J.E."/>
            <person name="Smith M.E."/>
            <person name="Bonito G."/>
            <person name="Spatafora J.W."/>
        </authorList>
    </citation>
    <scope>NUCLEOTIDE SEQUENCE [LARGE SCALE GENOMIC DNA]</scope>
    <source>
        <strain evidence="8 9">AD002</strain>
    </source>
</reference>
<evidence type="ECO:0000256" key="1">
    <source>
        <dbReference type="ARBA" id="ARBA00004245"/>
    </source>
</evidence>
<organism evidence="8 9">
    <name type="scientific">Jimgerdemannia flammicorona</name>
    <dbReference type="NCBI Taxonomy" id="994334"/>
    <lineage>
        <taxon>Eukaryota</taxon>
        <taxon>Fungi</taxon>
        <taxon>Fungi incertae sedis</taxon>
        <taxon>Mucoromycota</taxon>
        <taxon>Mucoromycotina</taxon>
        <taxon>Endogonomycetes</taxon>
        <taxon>Endogonales</taxon>
        <taxon>Endogonaceae</taxon>
        <taxon>Jimgerdemannia</taxon>
    </lineage>
</organism>
<dbReference type="Proteomes" id="UP000274822">
    <property type="component" value="Unassembled WGS sequence"/>
</dbReference>
<feature type="compositionally biased region" description="Polar residues" evidence="5">
    <location>
        <begin position="2826"/>
        <end position="2839"/>
    </location>
</feature>
<evidence type="ECO:0000313" key="8">
    <source>
        <dbReference type="EMBL" id="RUS32102.1"/>
    </source>
</evidence>
<sequence>MSYKPRDRSHSLNGTNASARQNTLLGDAGAEDTVRSFVSNYEEVQKKSLTKWVNSKLALSDHVNDIGNDLKDGKRLLKLLQALSKEASPKPERASMRIHQISNVARALEFLSEQLGESLPNIGTEDIVNGDVKKTLALIFFIMLKYQMQGVMEEPFSLGVISEDDEGLRKRVHNASSKGDAKSALLQWVRIQLSDFKGVIPPVQDFHRAWRSGLAFSLLIFRHDPSLLPDLFDIEIPATRLNNRPDKWRANLKRAFEVARERMGIPELLDPEDLADVDFPDEPSVMMYVAEYHKVMSKVQKEESPDIAAEKTEARRATVKQYQAVVSEPVGILDIVGPEEDFMFMEEAMQDIEEDVVTDMRELDVKPVEQSTIVEEKIQEVVAEPVQEVHEVVVTKRDGDEVVLMTGPVEILQRVTEAVEVPTPKRVEEPAPAPAKKPSGRKSTSMNDGEKAKIRSDLNERLRRQLAGELPRGVHPLLDKFLAGEDAILAWVKTERHVIGTIPKDATAKDLKEVNRILGVISVTEEEFGAKEEIRKQMLVLRDELTVPAHETSDEYVKLTNEQIASVGYHYDNLRTDLKSFQEHVADIKSRAGAIRVELGDFATAISDFETRAEPILHRIRELHDQVEEIPPSRSASSQSREGSVSSRATSPTDDGERDSEQPRILHPIEAGEEDLAIYQANFEEAGAAVIEFNENEWLMFSEYVEKLPESLRKAVENEYKTVLDEHTELQELLETYGPKLEAYKRGVEFAQATLAARNELEFIQAKMVKTTNTDTGIQDLEDRAKKTKDMIEELKVKYVDLLDPLASRHVIKERVEGDEKDEGDERAETEGAVEAETIVEEPTEPIFTSIKDPAYQKHFDDLVQKYDTVQDWVEEVRVWFTRAEDIREWIEVRINILVGKPDLDPLASELPAVLEIVEKMNEEHTALSREIDQFDTEDMTRLRAHVKELTGADRKKDLSPADTTTIDITLTTLMTLDKLMGLMRQRTYDLQILTLRAQWEDDFEKSVNWVETTDVDVDAFLKGKARWKPYVEHELVEGHTFEEGGTPQITRARRQELIKEQSIQTLLALERQIADFDANLYTNTMNSFQDICDASSSVEVPVYLEERQSGLEEDFEVLHKRVGFARQVVEQHLSVIDFLDQVEVLKREGDILHQDIINAELAAKPGDSDKEFTERVATWLERSVQLVTGVAARIPFPTAPNEEDQQDNLEANDAIRSAIGSRKLMLVSFGENLDSKLNTYRHVLMLHKKAKGYLEDISRLNNLIDERIKVVKKAKVDVFVAKLNLDEDDLMRLEKDRDSQNNKLKSLEDNDLAKLRSNIEQLVVAVEEAQAISVDKDGLTASLSGLVDHIEELRGVISAHSVDLDVLGRRITWENQHAKANQWVSSTSRKVWDFIGKKGQWKPSAENMERPSDSENADIMHTFTSFQDRVKEFEQKQLIPAEEEFDTLTEGFLLLTTDGLPEHLTKRQAQLKDNFAHLTELMNYTDEVIGQRALMIEYLINVQEAQHEGEKCRDAIIKSTRRVMEDDNPQYEDRIKENEELAARLWEAYGSVMPYPPCPDGARATRPTSENDNINPSITKVVLSRKEALEALSRTLWELNKAYVHSVELKGSVYSCRDEAERLKSWLEEKGKELAERRVDVFAETFETTQEDVDHMLELHGQFVSDVDGFEAGEVIDLQNKLRALAEEIRDSNSVSVDKSTAVQGLDDVSMNLKMLQSQLANHLQDLGALGKRVEFERELSEGLRLMDIMNDRLREFTNKKDGWLANDANDSDNITLAGLQGELEDLRERLNAFVEDPLYKAQTKYDEFGDLCIQLEATSATPDHIDSRMNKLNKSAVRLQEALDTRSKELDVLSQRVAWEKEAATVSHWCTEADINVESFIRDKARWTPECPTEDPAGQEEALKAELAELKRQVLEYEEGVITAMQHNFDNLQSAATDFGSAVLPEHVQRKKSTILSNIKRLHSQIAYAEDVVAQRSAATVFVARTIDLEKVAEALREKFLAAYGKSPDQYKEVKQYDADVADVIDQLESKITYPTRSYDGLSPKSKAEDENANTVLQETVNARNSLLRDLSTTLHALIESNERFSRRNMAIRSYMKQADDVRAWILPKLDVVRKEAHDHVGTLNSVEHLRESLGKVEAVDAAVKAYGFAYTSLKMTADKIIAEIDAESKKIVDEELAKATKDLTLLHEKQTEIDRLWQELSQEADTTKRTLSAILRLAEFMDRAENLSISCDDLIKELSAADHTVVTDDEFAKWQQHVEELEEKELDVLQAQIAFEKTQEEGDGLKGEDIATMESKLVQAEKKMARLMQILAELLKNAKRHRMSKAYFDDAAHLEVLIAETVVAIGDCKQANGLIKGLSAEEDKQTHQSLSKAVRAIELNVSDRKDQFDNLCSYHNYIKPQEVERMEDIEELQKKLEEDWQRLQLAFNGLKDFAEKVGRWYEYHAMVHKVEDEVLVGVKARADALATAGWDALEPEVNELNKKINTGISMLADVRIAADTIQVLENENLEVQDRQFFNEHHERAAANLNALAVSFQARLKTSQKASALANFRAEVERIQEACHNHVDTMNNRQEELRRSAYYSYEVEVIEKTLRQLIGSYKESEQEYQNLTKLYNGRLKQDAERLVSTYGFNRDKVNEILKRVPTALAGFEEGLSAERRQTDLVKKIFGHAKSASDIRNWMSGARVAITNIPVDNYQYDEAEQKAEIDDLEQRLAQFEPTVLAFGGLAAKIFGDETTKLKRGDGVAAPSARDAVEEKSKRVMEDWEALKELLGSCKAHIGHARRGVEVARKVKEIMVLLGDIKEHVMNIHLPMPEQSAEPISPNGSGLSKPLSSMPSESDAVAAEADLDQLELEVEQHLQPKIKDLDVMISGMDDEDGAFMRHRAEIAEAMSGLMALMKSKRVLIVEALKLGGFLTVADELDILMGALLEVVEKSSPHHARLIENTLSKADLQAMLIELDTRYKYYEPKIVEKIDETRQAASNLSDDWRVEERLGIVSEQWAELQALAAAKKEEILRCIERLEHPYFSLHSSLKPTTIAPRSRKISVPRAKAPARDTLSPPPAGGRPRTTGAVRGAGSNLKTTTVAAGAKRRVSSKPALPASTSDSSKPEASKTAKSPPRGRASHTPRRPSRTPAAPNHYVADPKNDLDMLLARIVNEMPHKVTVKMVPGEVGKYWFGDVDPKLAYCRVLRGGMVMVRVGGGWEELSK</sequence>
<evidence type="ECO:0000256" key="5">
    <source>
        <dbReference type="SAM" id="MobiDB-lite"/>
    </source>
</evidence>
<feature type="region of interest" description="Disordered" evidence="5">
    <location>
        <begin position="3041"/>
        <end position="3146"/>
    </location>
</feature>
<dbReference type="InterPro" id="IPR001715">
    <property type="entry name" value="CH_dom"/>
</dbReference>
<dbReference type="InterPro" id="IPR003108">
    <property type="entry name" value="GAR_dom"/>
</dbReference>
<keyword evidence="9" id="KW-1185">Reference proteome</keyword>
<evidence type="ECO:0000259" key="7">
    <source>
        <dbReference type="PROSITE" id="PS51460"/>
    </source>
</evidence>
<feature type="coiled-coil region" evidence="4">
    <location>
        <begin position="1771"/>
        <end position="1798"/>
    </location>
</feature>
<feature type="domain" description="Calponin-homology (CH)" evidence="6">
    <location>
        <begin position="43"/>
        <end position="147"/>
    </location>
</feature>
<dbReference type="Gene3D" id="1.10.418.10">
    <property type="entry name" value="Calponin-like domain"/>
    <property type="match status" value="2"/>
</dbReference>
<dbReference type="InterPro" id="IPR036534">
    <property type="entry name" value="GAR_dom_sf"/>
</dbReference>
<protein>
    <recommendedName>
        <fullName evidence="10">Calponin homology domain-containing protein</fullName>
    </recommendedName>
</protein>
<evidence type="ECO:0000256" key="3">
    <source>
        <dbReference type="ARBA" id="ARBA00023212"/>
    </source>
</evidence>
<feature type="compositionally biased region" description="Polar residues" evidence="5">
    <location>
        <begin position="11"/>
        <end position="24"/>
    </location>
</feature>
<proteinExistence type="predicted"/>
<feature type="compositionally biased region" description="Basic residues" evidence="5">
    <location>
        <begin position="3125"/>
        <end position="3134"/>
    </location>
</feature>
<feature type="compositionally biased region" description="Low complexity" evidence="5">
    <location>
        <begin position="633"/>
        <end position="648"/>
    </location>
</feature>
<dbReference type="Gene3D" id="3.30.920.20">
    <property type="entry name" value="Gas2-like domain"/>
    <property type="match status" value="1"/>
</dbReference>
<dbReference type="SUPFAM" id="SSF47576">
    <property type="entry name" value="Calponin-homology domain, CH-domain"/>
    <property type="match status" value="1"/>
</dbReference>
<accession>A0A433QQP2</accession>
<dbReference type="Pfam" id="PF02187">
    <property type="entry name" value="GAS2"/>
    <property type="match status" value="1"/>
</dbReference>
<dbReference type="InterPro" id="IPR036872">
    <property type="entry name" value="CH_dom_sf"/>
</dbReference>
<evidence type="ECO:0000313" key="9">
    <source>
        <dbReference type="Proteomes" id="UP000274822"/>
    </source>
</evidence>
<dbReference type="PROSITE" id="PS50021">
    <property type="entry name" value="CH"/>
    <property type="match status" value="2"/>
</dbReference>
<dbReference type="Gene3D" id="1.20.58.60">
    <property type="match status" value="3"/>
</dbReference>
<comment type="subcellular location">
    <subcellularLocation>
        <location evidence="1">Cytoplasm</location>
        <location evidence="1">Cytoskeleton</location>
    </subcellularLocation>
</comment>